<sequence>MQRGSRRDPFQLMYDDMHQARARGYRTTRLRSSALSEVPSWRNGQTNRQTDASRRSQTVRGSLETASLEWAPTCALKAELPARSRLADSRVLRNECDQVQNDGSAIEARSLREGMPPEERYRTDQAMYRKYDGYYTYNSMHHASKWYECSHLSTACLVLSDITKLLSTGPRSPSQVSSRQLLHDTIPLCLLSPRTSSTSLAGSQCDAAVGRWRGGGTAVLHLVLEEELLQRPGHSQAR</sequence>
<keyword evidence="3" id="KW-1185">Reference proteome</keyword>
<dbReference type="Proteomes" id="UP000240760">
    <property type="component" value="Unassembled WGS sequence"/>
</dbReference>
<dbReference type="EMBL" id="KZ679130">
    <property type="protein sequence ID" value="PTB77902.1"/>
    <property type="molecule type" value="Genomic_DNA"/>
</dbReference>
<accession>A0A2T4C8R1</accession>
<protein>
    <submittedName>
        <fullName evidence="2">Uncharacterized protein</fullName>
    </submittedName>
</protein>
<evidence type="ECO:0000256" key="1">
    <source>
        <dbReference type="SAM" id="MobiDB-lite"/>
    </source>
</evidence>
<proteinExistence type="predicted"/>
<reference evidence="2 3" key="1">
    <citation type="submission" date="2016-07" db="EMBL/GenBank/DDBJ databases">
        <title>Multiple horizontal gene transfer events from other fungi enriched the ability of initially mycotrophic Trichoderma (Ascomycota) to feed on dead plant biomass.</title>
        <authorList>
            <consortium name="DOE Joint Genome Institute"/>
            <person name="Aerts A."/>
            <person name="Atanasova L."/>
            <person name="Chenthamara K."/>
            <person name="Zhang J."/>
            <person name="Grujic M."/>
            <person name="Henrissat B."/>
            <person name="Kuo A."/>
            <person name="Salamov A."/>
            <person name="Lipzen A."/>
            <person name="Labutti K."/>
            <person name="Barry K."/>
            <person name="Miao Y."/>
            <person name="Rahimi M.J."/>
            <person name="Shen Q."/>
            <person name="Grigoriev I.V."/>
            <person name="Kubicek C.P."/>
            <person name="Druzhinina I.S."/>
        </authorList>
    </citation>
    <scope>NUCLEOTIDE SEQUENCE [LARGE SCALE GENOMIC DNA]</scope>
    <source>
        <strain evidence="2 3">ATCC 18648</strain>
    </source>
</reference>
<feature type="compositionally biased region" description="Polar residues" evidence="1">
    <location>
        <begin position="42"/>
        <end position="59"/>
    </location>
</feature>
<dbReference type="AlphaFoldDB" id="A0A2T4C8R1"/>
<feature type="region of interest" description="Disordered" evidence="1">
    <location>
        <begin position="32"/>
        <end position="59"/>
    </location>
</feature>
<evidence type="ECO:0000313" key="3">
    <source>
        <dbReference type="Proteomes" id="UP000240760"/>
    </source>
</evidence>
<name>A0A2T4C8R1_TRILO</name>
<gene>
    <name evidence="2" type="ORF">M440DRAFT_1227436</name>
</gene>
<organism evidence="2 3">
    <name type="scientific">Trichoderma longibrachiatum ATCC 18648</name>
    <dbReference type="NCBI Taxonomy" id="983965"/>
    <lineage>
        <taxon>Eukaryota</taxon>
        <taxon>Fungi</taxon>
        <taxon>Dikarya</taxon>
        <taxon>Ascomycota</taxon>
        <taxon>Pezizomycotina</taxon>
        <taxon>Sordariomycetes</taxon>
        <taxon>Hypocreomycetidae</taxon>
        <taxon>Hypocreales</taxon>
        <taxon>Hypocreaceae</taxon>
        <taxon>Trichoderma</taxon>
    </lineage>
</organism>
<evidence type="ECO:0000313" key="2">
    <source>
        <dbReference type="EMBL" id="PTB77902.1"/>
    </source>
</evidence>